<evidence type="ECO:0000256" key="1">
    <source>
        <dbReference type="SAM" id="SignalP"/>
    </source>
</evidence>
<feature type="signal peptide" evidence="1">
    <location>
        <begin position="1"/>
        <end position="21"/>
    </location>
</feature>
<feature type="chain" id="PRO_5016908152" evidence="1">
    <location>
        <begin position="22"/>
        <end position="400"/>
    </location>
</feature>
<gene>
    <name evidence="2" type="ORF">CU669_06715</name>
</gene>
<evidence type="ECO:0000313" key="3">
    <source>
        <dbReference type="Proteomes" id="UP000251075"/>
    </source>
</evidence>
<proteinExistence type="predicted"/>
<keyword evidence="1" id="KW-0732">Signal</keyword>
<dbReference type="CDD" id="cd15482">
    <property type="entry name" value="Sialidase_non-viral"/>
    <property type="match status" value="2"/>
</dbReference>
<dbReference type="Gene3D" id="2.120.10.10">
    <property type="match status" value="2"/>
</dbReference>
<keyword evidence="3" id="KW-1185">Reference proteome</keyword>
<dbReference type="InterPro" id="IPR036278">
    <property type="entry name" value="Sialidase_sf"/>
</dbReference>
<evidence type="ECO:0000313" key="2">
    <source>
        <dbReference type="EMBL" id="RAU22396.1"/>
    </source>
</evidence>
<dbReference type="Proteomes" id="UP000251075">
    <property type="component" value="Unassembled WGS sequence"/>
</dbReference>
<dbReference type="SUPFAM" id="SSF50939">
    <property type="entry name" value="Sialidases"/>
    <property type="match status" value="1"/>
</dbReference>
<dbReference type="AlphaFoldDB" id="A0A364NZA3"/>
<dbReference type="EMBL" id="PGTO01000004">
    <property type="protein sequence ID" value="RAU22396.1"/>
    <property type="molecule type" value="Genomic_DNA"/>
</dbReference>
<accession>A0A364NZA3</accession>
<name>A0A364NZA3_9PROT</name>
<protein>
    <submittedName>
        <fullName evidence="2">Glycosyl hydrolase</fullName>
    </submittedName>
</protein>
<keyword evidence="2" id="KW-0378">Hydrolase</keyword>
<comment type="caution">
    <text evidence="2">The sequence shown here is derived from an EMBL/GenBank/DDBJ whole genome shotgun (WGS) entry which is preliminary data.</text>
</comment>
<dbReference type="RefSeq" id="WP_112143070.1">
    <property type="nucleotide sequence ID" value="NZ_PGTO01000004.1"/>
</dbReference>
<sequence>MIRLAILLAAGLLAAPAPASAHDGHEAKPAAQPKCAEVSLRCAKSATPAFGADGRMWIIWSAAGRVYVSASADKGASFAAPVAVSDPAEAMDDNGEARPKLLATRSGALVAIYAQRMDNRYNGKVFFTRSTDGGHSFAKPQPMLDGIGQRFETLVQAPSGRITAAWLDTRNRIAAKAAGQDYNDTGVALAWSDDDGASFTGKAIKADYACDCCRLAMALDRDGTPLLAWRHVFGRNLRDHVVAKVKDDAPLAPKRVSEDDWAIDACPRHGPSLGVGADGAWNIVWFTGGKRRQGLFFARSDDEGASFSEPQGFGAANRLASHPQVLARDGRVWRAWKEFDGTTTAIQTQSSADQGKTWDAPRQAAATNDASDHPLLVSDGTVTYLSWLTRDEGYRLVALP</sequence>
<dbReference type="GO" id="GO:0016787">
    <property type="term" value="F:hydrolase activity"/>
    <property type="evidence" value="ECO:0007669"/>
    <property type="project" value="UniProtKB-KW"/>
</dbReference>
<dbReference type="OrthoDB" id="9764969at2"/>
<reference evidence="2 3" key="1">
    <citation type="submission" date="2017-11" db="EMBL/GenBank/DDBJ databases">
        <title>Draft genome sequence of magnetotactic bacterium Magnetospirillum kuznetsovii LBB-42.</title>
        <authorList>
            <person name="Grouzdev D.S."/>
            <person name="Rysina M.S."/>
            <person name="Baslerov R.V."/>
            <person name="Koziaeva V."/>
        </authorList>
    </citation>
    <scope>NUCLEOTIDE SEQUENCE [LARGE SCALE GENOMIC DNA]</scope>
    <source>
        <strain evidence="2 3">LBB-42</strain>
    </source>
</reference>
<organism evidence="2 3">
    <name type="scientific">Paramagnetospirillum kuznetsovii</name>
    <dbReference type="NCBI Taxonomy" id="2053833"/>
    <lineage>
        <taxon>Bacteria</taxon>
        <taxon>Pseudomonadati</taxon>
        <taxon>Pseudomonadota</taxon>
        <taxon>Alphaproteobacteria</taxon>
        <taxon>Rhodospirillales</taxon>
        <taxon>Magnetospirillaceae</taxon>
        <taxon>Paramagnetospirillum</taxon>
    </lineage>
</organism>